<dbReference type="InterPro" id="IPR008937">
    <property type="entry name" value="Ras-like_GEF"/>
</dbReference>
<dbReference type="PANTHER" id="PTHR23113">
    <property type="entry name" value="GUANINE NUCLEOTIDE EXCHANGE FACTOR"/>
    <property type="match status" value="1"/>
</dbReference>
<protein>
    <submittedName>
        <fullName evidence="5">Uncharacterized protein</fullName>
    </submittedName>
</protein>
<dbReference type="GO" id="GO:0005886">
    <property type="term" value="C:plasma membrane"/>
    <property type="evidence" value="ECO:0007669"/>
    <property type="project" value="TreeGrafter"/>
</dbReference>
<evidence type="ECO:0000259" key="3">
    <source>
        <dbReference type="PROSITE" id="PS50009"/>
    </source>
</evidence>
<dbReference type="OrthoDB" id="25179at2759"/>
<reference evidence="5" key="1">
    <citation type="submission" date="2020-11" db="EMBL/GenBank/DDBJ databases">
        <authorList>
            <person name="Tran Van P."/>
        </authorList>
    </citation>
    <scope>NUCLEOTIDE SEQUENCE</scope>
</reference>
<dbReference type="GO" id="GO:0007265">
    <property type="term" value="P:Ras protein signal transduction"/>
    <property type="evidence" value="ECO:0007669"/>
    <property type="project" value="TreeGrafter"/>
</dbReference>
<organism evidence="5">
    <name type="scientific">Medioppia subpectinata</name>
    <dbReference type="NCBI Taxonomy" id="1979941"/>
    <lineage>
        <taxon>Eukaryota</taxon>
        <taxon>Metazoa</taxon>
        <taxon>Ecdysozoa</taxon>
        <taxon>Arthropoda</taxon>
        <taxon>Chelicerata</taxon>
        <taxon>Arachnida</taxon>
        <taxon>Acari</taxon>
        <taxon>Acariformes</taxon>
        <taxon>Sarcoptiformes</taxon>
        <taxon>Oribatida</taxon>
        <taxon>Brachypylina</taxon>
        <taxon>Oppioidea</taxon>
        <taxon>Oppiidae</taxon>
        <taxon>Medioppia</taxon>
    </lineage>
</organism>
<evidence type="ECO:0000259" key="4">
    <source>
        <dbReference type="PROSITE" id="PS50212"/>
    </source>
</evidence>
<dbReference type="SUPFAM" id="SSF48366">
    <property type="entry name" value="Ras GEF"/>
    <property type="match status" value="1"/>
</dbReference>
<dbReference type="EMBL" id="OC859872">
    <property type="protein sequence ID" value="CAD7628032.1"/>
    <property type="molecule type" value="Genomic_DNA"/>
</dbReference>
<dbReference type="Gene3D" id="1.10.840.10">
    <property type="entry name" value="Ras guanine-nucleotide exchange factors catalytic domain"/>
    <property type="match status" value="1"/>
</dbReference>
<dbReference type="InterPro" id="IPR023578">
    <property type="entry name" value="Ras_GEF_dom_sf"/>
</dbReference>
<dbReference type="SMART" id="SM00147">
    <property type="entry name" value="RasGEF"/>
    <property type="match status" value="1"/>
</dbReference>
<gene>
    <name evidence="5" type="ORF">OSB1V03_LOCUS8455</name>
</gene>
<dbReference type="PROSITE" id="PS50212">
    <property type="entry name" value="RASGEF_NTER"/>
    <property type="match status" value="1"/>
</dbReference>
<evidence type="ECO:0000313" key="5">
    <source>
        <dbReference type="EMBL" id="CAD7628032.1"/>
    </source>
</evidence>
<feature type="domain" description="Ras-GEF" evidence="3">
    <location>
        <begin position="125"/>
        <end position="346"/>
    </location>
</feature>
<dbReference type="Gene3D" id="1.20.870.10">
    <property type="entry name" value="Son of sevenless (SoS) protein Chain: S domain 1"/>
    <property type="match status" value="1"/>
</dbReference>
<name>A0A7R9KRH1_9ACAR</name>
<dbReference type="GO" id="GO:0005085">
    <property type="term" value="F:guanyl-nucleotide exchange factor activity"/>
    <property type="evidence" value="ECO:0007669"/>
    <property type="project" value="UniProtKB-KW"/>
</dbReference>
<evidence type="ECO:0000256" key="1">
    <source>
        <dbReference type="ARBA" id="ARBA00022658"/>
    </source>
</evidence>
<dbReference type="PROSITE" id="PS50009">
    <property type="entry name" value="RASGEF_CAT"/>
    <property type="match status" value="1"/>
</dbReference>
<dbReference type="EMBL" id="CAJPIZ010005297">
    <property type="protein sequence ID" value="CAG2108462.1"/>
    <property type="molecule type" value="Genomic_DNA"/>
</dbReference>
<proteinExistence type="predicted"/>
<evidence type="ECO:0000256" key="2">
    <source>
        <dbReference type="PROSITE-ProRule" id="PRU00168"/>
    </source>
</evidence>
<dbReference type="PANTHER" id="PTHR23113:SF224">
    <property type="entry name" value="RAP GUANINE NUCLEOTIDE EXCHANGE FACTOR 1"/>
    <property type="match status" value="1"/>
</dbReference>
<dbReference type="InterPro" id="IPR001895">
    <property type="entry name" value="RASGEF_cat_dom"/>
</dbReference>
<dbReference type="Proteomes" id="UP000759131">
    <property type="component" value="Unassembled WGS sequence"/>
</dbReference>
<dbReference type="InterPro" id="IPR000651">
    <property type="entry name" value="Ras-like_Gua-exchang_fac_N"/>
</dbReference>
<dbReference type="Pfam" id="PF00617">
    <property type="entry name" value="RasGEF"/>
    <property type="match status" value="1"/>
</dbReference>
<dbReference type="AlphaFoldDB" id="A0A7R9KRH1"/>
<sequence length="385" mass="44678">MFQEAFLTTYRTLLTPMELIDKLLYRYNKFILLSDMRQRAARNAFALLVRVVDDMCIGDCKDKVLEMLMDFIYQLVNRGDLALAKVLRAKCIEKMDQRHNALNASKVLLPSINITSRQYSLCDFKSEHLAEQMTLLDSDLFLKIEIPEVLVWAKEQREELIPNLNTFTEHFNNMSYWTRSRILDEKDSRERERLVLKFIKIMKHLRKLSNFNSYLAILSALDSAPIRRLEWQRNITESLKEYSALIDSSSSFRAYRQALADTEPPCIPYIKMLPEKKLAKLKGKPTEMSSKEMMSALSVKKDAIVEQLLHSTDCQTRDIEDQMHDSGGGGGLTMNSNSTLVQYVERRLFPQMQAIDDQELHRLIHCDLLDKVVNQSTDTTPHTEP</sequence>
<accession>A0A7R9KRH1</accession>
<keyword evidence="6" id="KW-1185">Reference proteome</keyword>
<evidence type="ECO:0000313" key="6">
    <source>
        <dbReference type="Proteomes" id="UP000759131"/>
    </source>
</evidence>
<keyword evidence="1 2" id="KW-0344">Guanine-nucleotide releasing factor</keyword>
<feature type="domain" description="N-terminal Ras-GEF" evidence="4">
    <location>
        <begin position="1"/>
        <end position="96"/>
    </location>
</feature>
<dbReference type="InterPro" id="IPR036964">
    <property type="entry name" value="RASGEF_cat_dom_sf"/>
</dbReference>